<sequence length="537" mass="58046">MINFSKLRLAAFARTCRLLQTRWGSQLVECGPDLSEQGICAVDPCDPSQCFDQPRVVIIGAGMAGLSAAARLATKGITDFTVLEANERPGGRIHSCWLGDVVAELGAHWNADSVTSNPIMSLKAYEDPPRPGVPAAEHPRGLMDRVVAGKMEFPTTITAYHKFRQIEKEAAHLYALGGSKQHGSMLNFMSIRIQQELHQYPEEQQHDAARVMFGLVHMLQAKCAGDAALLCADHGGCFMRLPGGDVRVPLGLVGALAPLLRQIPDGCIEYCKPVNCVYWGTSPKTGYRAVVQTTDGSEYPADYVIVTVSLGVLSQCHDRMFCPALPGAKLDAIRCLGFGACNKIFMEYCHPFYYWHKGDLNTLNVGGTSFAGLCGWLQGLGRIEVVPHSKHVLCAYLSGDGAVSMESLCDMDVAEGITDVLRKLTANPNIPYPKMMLRSHWCTDPYFAGAYSYDVSNSGGQAQRALACPLPGGSDPVPPVLLFAGEATVPGHYATVGGARLSGIREAERIVELTVRLKGPPLPTDKPKETKVEAQAK</sequence>
<name>A0ABQ7R309_PLUXY</name>
<evidence type="ECO:0000259" key="2">
    <source>
        <dbReference type="Pfam" id="PF01593"/>
    </source>
</evidence>
<dbReference type="Proteomes" id="UP000823941">
    <property type="component" value="Chromosome 4"/>
</dbReference>
<keyword evidence="4" id="KW-1185">Reference proteome</keyword>
<dbReference type="Gene3D" id="3.50.50.60">
    <property type="entry name" value="FAD/NAD(P)-binding domain"/>
    <property type="match status" value="1"/>
</dbReference>
<dbReference type="InterPro" id="IPR002937">
    <property type="entry name" value="Amino_oxidase"/>
</dbReference>
<evidence type="ECO:0000313" key="3">
    <source>
        <dbReference type="EMBL" id="KAG7311670.1"/>
    </source>
</evidence>
<feature type="domain" description="Amine oxidase" evidence="2">
    <location>
        <begin position="63"/>
        <end position="510"/>
    </location>
</feature>
<protein>
    <recommendedName>
        <fullName evidence="2">Amine oxidase domain-containing protein</fullName>
    </recommendedName>
</protein>
<dbReference type="SUPFAM" id="SSF51905">
    <property type="entry name" value="FAD/NAD(P)-binding domain"/>
    <property type="match status" value="1"/>
</dbReference>
<gene>
    <name evidence="3" type="ORF">JYU34_002723</name>
</gene>
<reference evidence="3 4" key="1">
    <citation type="submission" date="2021-06" db="EMBL/GenBank/DDBJ databases">
        <title>A haploid diamondback moth (Plutella xylostella L.) genome assembly resolves 31 chromosomes and identifies a diamide resistance mutation.</title>
        <authorList>
            <person name="Ward C.M."/>
            <person name="Perry K.D."/>
            <person name="Baker G."/>
            <person name="Powis K."/>
            <person name="Heckel D.G."/>
            <person name="Baxter S.W."/>
        </authorList>
    </citation>
    <scope>NUCLEOTIDE SEQUENCE [LARGE SCALE GENOMIC DNA]</scope>
    <source>
        <strain evidence="3 4">LV</strain>
        <tissue evidence="3">Single pupa</tissue>
    </source>
</reference>
<dbReference type="SUPFAM" id="SSF54373">
    <property type="entry name" value="FAD-linked reductases, C-terminal domain"/>
    <property type="match status" value="1"/>
</dbReference>
<evidence type="ECO:0000256" key="1">
    <source>
        <dbReference type="SAM" id="MobiDB-lite"/>
    </source>
</evidence>
<dbReference type="PANTHER" id="PTHR10742:SF416">
    <property type="entry name" value="SPERMINE OXIDASE"/>
    <property type="match status" value="1"/>
</dbReference>
<dbReference type="InterPro" id="IPR050281">
    <property type="entry name" value="Flavin_monoamine_oxidase"/>
</dbReference>
<evidence type="ECO:0000313" key="4">
    <source>
        <dbReference type="Proteomes" id="UP000823941"/>
    </source>
</evidence>
<feature type="compositionally biased region" description="Basic and acidic residues" evidence="1">
    <location>
        <begin position="525"/>
        <end position="537"/>
    </location>
</feature>
<dbReference type="Gene3D" id="3.90.660.10">
    <property type="match status" value="1"/>
</dbReference>
<dbReference type="InterPro" id="IPR036188">
    <property type="entry name" value="FAD/NAD-bd_sf"/>
</dbReference>
<comment type="caution">
    <text evidence="3">The sequence shown here is derived from an EMBL/GenBank/DDBJ whole genome shotgun (WGS) entry which is preliminary data.</text>
</comment>
<dbReference type="EMBL" id="JAHIBW010000004">
    <property type="protein sequence ID" value="KAG7311670.1"/>
    <property type="molecule type" value="Genomic_DNA"/>
</dbReference>
<feature type="region of interest" description="Disordered" evidence="1">
    <location>
        <begin position="518"/>
        <end position="537"/>
    </location>
</feature>
<dbReference type="Pfam" id="PF01593">
    <property type="entry name" value="Amino_oxidase"/>
    <property type="match status" value="1"/>
</dbReference>
<proteinExistence type="predicted"/>
<organism evidence="3 4">
    <name type="scientific">Plutella xylostella</name>
    <name type="common">Diamondback moth</name>
    <name type="synonym">Plutella maculipennis</name>
    <dbReference type="NCBI Taxonomy" id="51655"/>
    <lineage>
        <taxon>Eukaryota</taxon>
        <taxon>Metazoa</taxon>
        <taxon>Ecdysozoa</taxon>
        <taxon>Arthropoda</taxon>
        <taxon>Hexapoda</taxon>
        <taxon>Insecta</taxon>
        <taxon>Pterygota</taxon>
        <taxon>Neoptera</taxon>
        <taxon>Endopterygota</taxon>
        <taxon>Lepidoptera</taxon>
        <taxon>Glossata</taxon>
        <taxon>Ditrysia</taxon>
        <taxon>Yponomeutoidea</taxon>
        <taxon>Plutellidae</taxon>
        <taxon>Plutella</taxon>
    </lineage>
</organism>
<accession>A0ABQ7R309</accession>
<dbReference type="PANTHER" id="PTHR10742">
    <property type="entry name" value="FLAVIN MONOAMINE OXIDASE"/>
    <property type="match status" value="1"/>
</dbReference>